<dbReference type="Proteomes" id="UP000489600">
    <property type="component" value="Unassembled WGS sequence"/>
</dbReference>
<reference evidence="3" key="1">
    <citation type="submission" date="2019-07" db="EMBL/GenBank/DDBJ databases">
        <authorList>
            <person name="Dittberner H."/>
        </authorList>
    </citation>
    <scope>NUCLEOTIDE SEQUENCE [LARGE SCALE GENOMIC DNA]</scope>
</reference>
<dbReference type="SUPFAM" id="SSF56801">
    <property type="entry name" value="Acetyl-CoA synthetase-like"/>
    <property type="match status" value="1"/>
</dbReference>
<evidence type="ECO:0000256" key="1">
    <source>
        <dbReference type="SAM" id="Coils"/>
    </source>
</evidence>
<evidence type="ECO:0000313" key="3">
    <source>
        <dbReference type="EMBL" id="VVA99214.1"/>
    </source>
</evidence>
<organism evidence="3 4">
    <name type="scientific">Arabis nemorensis</name>
    <dbReference type="NCBI Taxonomy" id="586526"/>
    <lineage>
        <taxon>Eukaryota</taxon>
        <taxon>Viridiplantae</taxon>
        <taxon>Streptophyta</taxon>
        <taxon>Embryophyta</taxon>
        <taxon>Tracheophyta</taxon>
        <taxon>Spermatophyta</taxon>
        <taxon>Magnoliopsida</taxon>
        <taxon>eudicotyledons</taxon>
        <taxon>Gunneridae</taxon>
        <taxon>Pentapetalae</taxon>
        <taxon>rosids</taxon>
        <taxon>malvids</taxon>
        <taxon>Brassicales</taxon>
        <taxon>Brassicaceae</taxon>
        <taxon>Arabideae</taxon>
        <taxon>Arabis</taxon>
    </lineage>
</organism>
<proteinExistence type="predicted"/>
<gene>
    <name evidence="3" type="ORF">ANE_LOCUS9659</name>
</gene>
<feature type="coiled-coil region" evidence="1">
    <location>
        <begin position="368"/>
        <end position="395"/>
    </location>
</feature>
<dbReference type="InterPro" id="IPR025110">
    <property type="entry name" value="AMP-bd_C"/>
</dbReference>
<feature type="domain" description="AMP-binding enzyme C-terminal" evidence="2">
    <location>
        <begin position="549"/>
        <end position="634"/>
    </location>
</feature>
<keyword evidence="1" id="KW-0175">Coiled coil</keyword>
<dbReference type="InterPro" id="IPR037490">
    <property type="entry name" value="WAP"/>
</dbReference>
<feature type="coiled-coil region" evidence="1">
    <location>
        <begin position="421"/>
        <end position="480"/>
    </location>
</feature>
<dbReference type="EMBL" id="CABITT030000003">
    <property type="protein sequence ID" value="VVA99214.1"/>
    <property type="molecule type" value="Genomic_DNA"/>
</dbReference>
<dbReference type="Pfam" id="PF13193">
    <property type="entry name" value="AMP-binding_C"/>
    <property type="match status" value="1"/>
</dbReference>
<dbReference type="AlphaFoldDB" id="A0A565BCX5"/>
<feature type="coiled-coil region" evidence="1">
    <location>
        <begin position="1005"/>
        <end position="1056"/>
    </location>
</feature>
<protein>
    <recommendedName>
        <fullName evidence="2">AMP-binding enzyme C-terminal domain-containing protein</fullName>
    </recommendedName>
</protein>
<dbReference type="PANTHER" id="PTHR33883:SF11">
    <property type="entry name" value="WPP DOMAIN-ASSOCIATED PROTEIN"/>
    <property type="match status" value="1"/>
</dbReference>
<keyword evidence="4" id="KW-1185">Reference proteome</keyword>
<sequence length="1279" mass="148283">MMSDNNGNIDSHDHDGSVLINSVVKESENPNVVDFHDDLDPYLAAQENRLMNLETVNRFVSDSVTRGTLNAVETEAREIVTSEESETSRSPLIPDQACKDEYKERLWEQNVEFCDKKSLLLEKKTKEIAGLRRELELISKLLSGYANEDIDEALKGKKNADQLHRKNFGSIGSTSWIWDKNGKQYLRYLSHKELINHFKKEMNQMKREHDYTIQEMTEEYFSIKRRCSKLEKRASFSCLKKDKEFDVLRKKISDIISKLDKVLSEDEKSVFEGKNNAALKSQVDSLLLENRQLGELNKNALEKEQALRSEMVKKEILAENDLAAEKEKLEVVFQQINTLQFLIDQQTVVIQDKNKELKLVSARAAEKRVGYEMEISELRQKLELARKNMKRLKHQFVSTFLSLATWSQGFDYLECVLAEKMKNTNSRLESMQSQLSDLVDELKARESMYKQQMEKKTCDLHKAETEVDLLGDEIESLLDLLAKIYIALDHYSLILNHYPGVGPMDESKLEARMFTPKRLASNTSNLSILASDSRASSQRLNPLMLAGRSILLKHPGIVSTVVIGIIDVRLGEMVVACVRLKENWIWSSVENRDRDFELFSETLKDHCRIQNLTARIPKRFVPWEKQFPMTTTGKRKRYEVKRQGLFRKFAKSFVLDSPASHFPKYFIFPGRSIFFSFRNPKSFKRRPTIETGFRFLIFSGEKTHTADFGFCFLVMMSDNNGSLDSHDHDGSILINSVIKENENPNIVDFLEDLDPYLDDQENRLTSLETVNRFVSDSVTRGMLNAVKTEARKIVGSEENNTSLSRSILDQACVERLLDQNVESCSKKKTKEIAGLRRELELIYKFLSGYANVDIDETLESKNNADQLHRKIFGNIGSTSTSSIWDENGKHIECLRHLSHEELINHFKNEMNQMKREHDYRIQEVTEEYFSIKRRCLNLEKRGSFSCLKKDKEFDVLRKKIPDIISKLDKVLSEDEKSVFEGKNNAALKSQVDSLLLENRQLGELNKNALEKEQALRSEMVEKERLKEEIYWLDSLAKEKENLVQIAENALDTEKEKLEVVFQQINTLQFQIDQQTVVIQDKNKELKLVSARAAEKRVGYEMEISELRQKLELARKNMKITENEKVKFELKLSLTEAEQKRLKHQFVSTFLSLATWSQGFDYLECVLAEKMKKTNSRLESMQSQLSDLLDEVDELKARESMYKQQMEKKTCDLHTAEAEVDLLGDDIEFHLDLLAKIYIALDHYSLILKHYPGIIEILKLVRRELRGESRRLSVFRPSLI</sequence>
<feature type="coiled-coil region" evidence="1">
    <location>
        <begin position="188"/>
        <end position="233"/>
    </location>
</feature>
<accession>A0A565BCX5</accession>
<comment type="caution">
    <text evidence="3">The sequence shown here is derived from an EMBL/GenBank/DDBJ whole genome shotgun (WGS) entry which is preliminary data.</text>
</comment>
<feature type="coiled-coil region" evidence="1">
    <location>
        <begin position="1096"/>
        <end position="1130"/>
    </location>
</feature>
<dbReference type="OrthoDB" id="619142at2759"/>
<feature type="coiled-coil region" evidence="1">
    <location>
        <begin position="896"/>
        <end position="941"/>
    </location>
</feature>
<dbReference type="PANTHER" id="PTHR33883">
    <property type="entry name" value="WPP DOMAIN-ASSOCIATED PROTEIN"/>
    <property type="match status" value="1"/>
</dbReference>
<dbReference type="InterPro" id="IPR045851">
    <property type="entry name" value="AMP-bd_C_sf"/>
</dbReference>
<feature type="coiled-coil region" evidence="1">
    <location>
        <begin position="1170"/>
        <end position="1204"/>
    </location>
</feature>
<name>A0A565BCX5_9BRAS</name>
<evidence type="ECO:0000259" key="2">
    <source>
        <dbReference type="Pfam" id="PF13193"/>
    </source>
</evidence>
<evidence type="ECO:0000313" key="4">
    <source>
        <dbReference type="Proteomes" id="UP000489600"/>
    </source>
</evidence>
<dbReference type="Gene3D" id="3.30.300.30">
    <property type="match status" value="1"/>
</dbReference>